<evidence type="ECO:0000313" key="21">
    <source>
        <dbReference type="Proteomes" id="UP000030980"/>
    </source>
</evidence>
<feature type="compositionally biased region" description="Low complexity" evidence="17">
    <location>
        <begin position="241"/>
        <end position="250"/>
    </location>
</feature>
<dbReference type="SUPFAM" id="SSF103501">
    <property type="entry name" value="Respiratory nitrate reductase 1 gamma chain"/>
    <property type="match status" value="1"/>
</dbReference>
<dbReference type="GO" id="GO:0019645">
    <property type="term" value="P:anaerobic electron transport chain"/>
    <property type="evidence" value="ECO:0007669"/>
    <property type="project" value="UniProtKB-ARBA"/>
</dbReference>
<keyword evidence="4" id="KW-1003">Cell membrane</keyword>
<comment type="catalytic activity">
    <reaction evidence="14">
        <text>nitrate + a quinol = a quinone + nitrite + H2O</text>
        <dbReference type="Rhea" id="RHEA:56144"/>
        <dbReference type="ChEBI" id="CHEBI:15377"/>
        <dbReference type="ChEBI" id="CHEBI:16301"/>
        <dbReference type="ChEBI" id="CHEBI:17632"/>
        <dbReference type="ChEBI" id="CHEBI:24646"/>
        <dbReference type="ChEBI" id="CHEBI:132124"/>
        <dbReference type="EC" id="1.7.5.1"/>
    </reaction>
</comment>
<dbReference type="PANTHER" id="PTHR30598">
    <property type="entry name" value="NITRATE REDUCTASE PRIVATE CHAPERONE, REDOX ENZYME MATURATION PROTEIN REMP FAMILY"/>
    <property type="match status" value="1"/>
</dbReference>
<evidence type="ECO:0000256" key="7">
    <source>
        <dbReference type="ARBA" id="ARBA00022723"/>
    </source>
</evidence>
<keyword evidence="9 18" id="KW-1133">Transmembrane helix</keyword>
<feature type="transmembrane region" description="Helical" evidence="18">
    <location>
        <begin position="129"/>
        <end position="149"/>
    </location>
</feature>
<dbReference type="PANTHER" id="PTHR30598:SF3">
    <property type="entry name" value="RESPIRATORY NITRATE REDUCTASE 1 GAMMA CHAIN"/>
    <property type="match status" value="1"/>
</dbReference>
<keyword evidence="10" id="KW-0560">Oxidoreductase</keyword>
<feature type="binding site" description="axial binding residue" evidence="16">
    <location>
        <position position="66"/>
    </location>
    <ligand>
        <name>heme b</name>
        <dbReference type="ChEBI" id="CHEBI:60344"/>
        <label>2</label>
    </ligand>
    <ligandPart>
        <name>Fe</name>
        <dbReference type="ChEBI" id="CHEBI:18248"/>
    </ligandPart>
</feature>
<evidence type="ECO:0000256" key="1">
    <source>
        <dbReference type="ARBA" id="ARBA00004651"/>
    </source>
</evidence>
<evidence type="ECO:0000259" key="19">
    <source>
        <dbReference type="Pfam" id="PF02665"/>
    </source>
</evidence>
<dbReference type="Gene3D" id="1.20.950.20">
    <property type="entry name" value="Transmembrane di-heme cytochromes, Chain C"/>
    <property type="match status" value="1"/>
</dbReference>
<feature type="binding site" description="axial binding residue" evidence="16">
    <location>
        <position position="206"/>
    </location>
    <ligand>
        <name>heme b</name>
        <dbReference type="ChEBI" id="CHEBI:60344"/>
        <label>1</label>
    </ligand>
    <ligandPart>
        <name>Fe</name>
        <dbReference type="ChEBI" id="CHEBI:18248"/>
    </ligandPart>
</feature>
<feature type="region of interest" description="Disordered" evidence="17">
    <location>
        <begin position="241"/>
        <end position="260"/>
    </location>
</feature>
<evidence type="ECO:0000256" key="15">
    <source>
        <dbReference type="ARBA" id="ARBA00063882"/>
    </source>
</evidence>
<feature type="domain" description="NarG-like" evidence="19">
    <location>
        <begin position="6"/>
        <end position="224"/>
    </location>
</feature>
<dbReference type="Proteomes" id="UP000030980">
    <property type="component" value="Unassembled WGS sequence"/>
</dbReference>
<evidence type="ECO:0000256" key="2">
    <source>
        <dbReference type="ARBA" id="ARBA00012500"/>
    </source>
</evidence>
<evidence type="ECO:0000256" key="14">
    <source>
        <dbReference type="ARBA" id="ARBA00048294"/>
    </source>
</evidence>
<evidence type="ECO:0000256" key="16">
    <source>
        <dbReference type="PIRSR" id="PIRSR603816-1"/>
    </source>
</evidence>
<dbReference type="GO" id="GO:0009325">
    <property type="term" value="C:nitrate reductase complex"/>
    <property type="evidence" value="ECO:0007669"/>
    <property type="project" value="InterPro"/>
</dbReference>
<comment type="subunit">
    <text evidence="15">Dimer of heterotrimers each composed of an alpha, a beta and a gamma chain. Alpha and beta are catalytic chains; gamma chains are involved in binding the enzyme complex to the cytoplasmic membrane.</text>
</comment>
<keyword evidence="13 18" id="KW-0472">Membrane</keyword>
<comment type="caution">
    <text evidence="20">The sequence shown here is derived from an EMBL/GenBank/DDBJ whole genome shotgun (WGS) entry which is preliminary data.</text>
</comment>
<keyword evidence="5 16" id="KW-0349">Heme</keyword>
<dbReference type="InterPro" id="IPR051936">
    <property type="entry name" value="Heme-iron_electron_transfer"/>
</dbReference>
<dbReference type="EMBL" id="JTAK01000001">
    <property type="protein sequence ID" value="KHO66400.1"/>
    <property type="molecule type" value="Genomic_DNA"/>
</dbReference>
<sequence length="260" mass="28146">MSNFNFLLFGVYPYIALAICLIGSWARFDLAQYTWKTGSSQMLQPRGMRLASNLFHIGIIFILCGHFVGLLMPEALYHSFISSADKQLVAMVSGGFFGILCLIGLVMLIQRRLGDARVRATSSRSDIAILFVLLAQLLLGLGTIVASTGHLDGSVMVLLGTWAQSIVTLQPVAAAEAIAPVSLVYKLHVFLGVTLFVLFPFTRLVHIVSAPVWYLGRRYQIVRVKHSGRAVPPVQAPAGYRAPAKAAPAKAPKKAGQPVA</sequence>
<keyword evidence="8" id="KW-0249">Electron transport</keyword>
<dbReference type="RefSeq" id="WP_039605801.1">
    <property type="nucleotide sequence ID" value="NZ_FMUP01000012.1"/>
</dbReference>
<dbReference type="OrthoDB" id="9788113at2"/>
<dbReference type="Pfam" id="PF02665">
    <property type="entry name" value="Nitrate_red_gam"/>
    <property type="match status" value="1"/>
</dbReference>
<evidence type="ECO:0000313" key="20">
    <source>
        <dbReference type="EMBL" id="KHO66400.1"/>
    </source>
</evidence>
<organism evidence="20 21">
    <name type="scientific">Pseudomonas flexibilis</name>
    <dbReference type="NCBI Taxonomy" id="706570"/>
    <lineage>
        <taxon>Bacteria</taxon>
        <taxon>Pseudomonadati</taxon>
        <taxon>Pseudomonadota</taxon>
        <taxon>Gammaproteobacteria</taxon>
        <taxon>Pseudomonadales</taxon>
        <taxon>Pseudomonadaceae</taxon>
        <taxon>Pseudomonas</taxon>
    </lineage>
</organism>
<evidence type="ECO:0000256" key="17">
    <source>
        <dbReference type="SAM" id="MobiDB-lite"/>
    </source>
</evidence>
<dbReference type="NCBIfam" id="TIGR00351">
    <property type="entry name" value="narI"/>
    <property type="match status" value="1"/>
</dbReference>
<dbReference type="FunFam" id="1.20.950.20:FF:000001">
    <property type="entry name" value="Respiratory nitrate reductase subunit gamma"/>
    <property type="match status" value="1"/>
</dbReference>
<evidence type="ECO:0000256" key="9">
    <source>
        <dbReference type="ARBA" id="ARBA00022989"/>
    </source>
</evidence>
<proteinExistence type="predicted"/>
<gene>
    <name evidence="20" type="ORF">PT85_02170</name>
</gene>
<dbReference type="STRING" id="706570.PT85_02170"/>
<feature type="binding site" description="axial binding residue" evidence="16">
    <location>
        <position position="56"/>
    </location>
    <ligand>
        <name>heme b</name>
        <dbReference type="ChEBI" id="CHEBI:60344"/>
        <label>1</label>
    </ligand>
    <ligandPart>
        <name>Fe</name>
        <dbReference type="ChEBI" id="CHEBI:18248"/>
    </ligandPart>
</feature>
<dbReference type="GO" id="GO:0020037">
    <property type="term" value="F:heme binding"/>
    <property type="evidence" value="ECO:0007669"/>
    <property type="project" value="TreeGrafter"/>
</dbReference>
<keyword evidence="3" id="KW-0813">Transport</keyword>
<keyword evidence="11 16" id="KW-0408">Iron</keyword>
<evidence type="ECO:0000256" key="18">
    <source>
        <dbReference type="SAM" id="Phobius"/>
    </source>
</evidence>
<dbReference type="GO" id="GO:0046872">
    <property type="term" value="F:metal ion binding"/>
    <property type="evidence" value="ECO:0007669"/>
    <property type="project" value="UniProtKB-KW"/>
</dbReference>
<evidence type="ECO:0000256" key="6">
    <source>
        <dbReference type="ARBA" id="ARBA00022692"/>
    </source>
</evidence>
<dbReference type="InterPro" id="IPR036197">
    <property type="entry name" value="NarG-like_sf"/>
</dbReference>
<evidence type="ECO:0000256" key="11">
    <source>
        <dbReference type="ARBA" id="ARBA00023004"/>
    </source>
</evidence>
<feature type="transmembrane region" description="Helical" evidence="18">
    <location>
        <begin position="6"/>
        <end position="26"/>
    </location>
</feature>
<feature type="transmembrane region" description="Helical" evidence="18">
    <location>
        <begin position="189"/>
        <end position="215"/>
    </location>
</feature>
<evidence type="ECO:0000256" key="3">
    <source>
        <dbReference type="ARBA" id="ARBA00022448"/>
    </source>
</evidence>
<evidence type="ECO:0000256" key="8">
    <source>
        <dbReference type="ARBA" id="ARBA00022982"/>
    </source>
</evidence>
<accession>A0A0B3BUS2</accession>
<dbReference type="AlphaFoldDB" id="A0A0B3BUS2"/>
<feature type="transmembrane region" description="Helical" evidence="18">
    <location>
        <begin position="88"/>
        <end position="109"/>
    </location>
</feature>
<keyword evidence="12" id="KW-0534">Nitrate assimilation</keyword>
<dbReference type="GO" id="GO:0009055">
    <property type="term" value="F:electron transfer activity"/>
    <property type="evidence" value="ECO:0007669"/>
    <property type="project" value="TreeGrafter"/>
</dbReference>
<evidence type="ECO:0000256" key="10">
    <source>
        <dbReference type="ARBA" id="ARBA00023002"/>
    </source>
</evidence>
<keyword evidence="6 18" id="KW-0812">Transmembrane</keyword>
<evidence type="ECO:0000256" key="4">
    <source>
        <dbReference type="ARBA" id="ARBA00022475"/>
    </source>
</evidence>
<dbReference type="GO" id="GO:0160182">
    <property type="term" value="F:nitrate reductase (quinone) activity"/>
    <property type="evidence" value="ECO:0007669"/>
    <property type="project" value="UniProtKB-EC"/>
</dbReference>
<reference evidence="20 21" key="1">
    <citation type="submission" date="2014-11" db="EMBL/GenBank/DDBJ databases">
        <title>Genome sequence of Pseudomonas tuomuerensis JCM 14085.</title>
        <authorList>
            <person name="Shin S.-K."/>
            <person name="Yi H."/>
        </authorList>
    </citation>
    <scope>NUCLEOTIDE SEQUENCE [LARGE SCALE GENOMIC DNA]</scope>
    <source>
        <strain evidence="20 21">JCM 14085</strain>
    </source>
</reference>
<dbReference type="InterPro" id="IPR023234">
    <property type="entry name" value="NarG-like_domain"/>
</dbReference>
<protein>
    <recommendedName>
        <fullName evidence="2">nitrate reductase (quinone)</fullName>
        <ecNumber evidence="2">1.7.5.1</ecNumber>
    </recommendedName>
</protein>
<evidence type="ECO:0000256" key="5">
    <source>
        <dbReference type="ARBA" id="ARBA00022617"/>
    </source>
</evidence>
<keyword evidence="7" id="KW-0479">Metal-binding</keyword>
<comment type="subcellular location">
    <subcellularLocation>
        <location evidence="1">Cell membrane</location>
        <topology evidence="1">Multi-pass membrane protein</topology>
    </subcellularLocation>
</comment>
<feature type="binding site" description="axial binding residue" evidence="16">
    <location>
        <position position="188"/>
    </location>
    <ligand>
        <name>heme b</name>
        <dbReference type="ChEBI" id="CHEBI:60344"/>
        <label>1</label>
    </ligand>
    <ligandPart>
        <name>Fe</name>
        <dbReference type="ChEBI" id="CHEBI:18248"/>
    </ligandPart>
</feature>
<evidence type="ECO:0000256" key="12">
    <source>
        <dbReference type="ARBA" id="ARBA00023063"/>
    </source>
</evidence>
<dbReference type="EC" id="1.7.5.1" evidence="2"/>
<evidence type="ECO:0000256" key="13">
    <source>
        <dbReference type="ARBA" id="ARBA00023136"/>
    </source>
</evidence>
<dbReference type="GO" id="GO:0005886">
    <property type="term" value="C:plasma membrane"/>
    <property type="evidence" value="ECO:0007669"/>
    <property type="project" value="UniProtKB-SubCell"/>
</dbReference>
<dbReference type="GO" id="GO:0042128">
    <property type="term" value="P:nitrate assimilation"/>
    <property type="evidence" value="ECO:0007669"/>
    <property type="project" value="UniProtKB-KW"/>
</dbReference>
<keyword evidence="21" id="KW-1185">Reference proteome</keyword>
<dbReference type="InterPro" id="IPR003816">
    <property type="entry name" value="Nitrate_red_gam"/>
</dbReference>
<feature type="transmembrane region" description="Helical" evidence="18">
    <location>
        <begin position="47"/>
        <end position="68"/>
    </location>
</feature>
<name>A0A0B3BUS2_9PSED</name>